<evidence type="ECO:0000256" key="5">
    <source>
        <dbReference type="ARBA" id="ARBA00023136"/>
    </source>
</evidence>
<dbReference type="PANTHER" id="PTHR31218">
    <property type="entry name" value="WAT1-RELATED PROTEIN"/>
    <property type="match status" value="1"/>
</dbReference>
<protein>
    <recommendedName>
        <fullName evidence="6">WAT1-related protein</fullName>
    </recommendedName>
</protein>
<feature type="transmembrane region" description="Helical" evidence="6">
    <location>
        <begin position="75"/>
        <end position="94"/>
    </location>
</feature>
<dbReference type="GO" id="GO:0016020">
    <property type="term" value="C:membrane"/>
    <property type="evidence" value="ECO:0007669"/>
    <property type="project" value="UniProtKB-SubCell"/>
</dbReference>
<comment type="subcellular location">
    <subcellularLocation>
        <location evidence="1 6">Membrane</location>
        <topology evidence="1 6">Multi-pass membrane protein</topology>
    </subcellularLocation>
</comment>
<keyword evidence="3 6" id="KW-0812">Transmembrane</keyword>
<evidence type="ECO:0000256" key="1">
    <source>
        <dbReference type="ARBA" id="ARBA00004141"/>
    </source>
</evidence>
<sequence length="194" mass="21329">MLLLSWWLPRARRRPSLVTLSRISRAMSGGGWRPWAERYKPCVAMVLVQLFYSLVDMALKTAYGLGMRPIVFVAYRQGIAAAALLLASLATRGLTLRPMAVGSRAFALLFLASLASATGQYFYFMGLQLASPSMARATTNLAPGITFAIAAVIGYSLLLPFLHLTSFVRRRCVRQSPLAVQFPSFVPLVATHLF</sequence>
<name>A0A9R1ALW1_TRITD</name>
<dbReference type="EMBL" id="LT934120">
    <property type="protein sequence ID" value="VAI32654.1"/>
    <property type="molecule type" value="Genomic_DNA"/>
</dbReference>
<comment type="similarity">
    <text evidence="2 6">Belongs to the drug/metabolite transporter (DMT) superfamily. Plant drug/metabolite exporter (P-DME) (TC 2.A.7.4) family.</text>
</comment>
<gene>
    <name evidence="8" type="ORF">TRITD_5Bv1G131270</name>
</gene>
<evidence type="ECO:0000256" key="6">
    <source>
        <dbReference type="RuleBase" id="RU363077"/>
    </source>
</evidence>
<evidence type="ECO:0000313" key="9">
    <source>
        <dbReference type="Proteomes" id="UP000324705"/>
    </source>
</evidence>
<reference evidence="8 9" key="1">
    <citation type="submission" date="2017-09" db="EMBL/GenBank/DDBJ databases">
        <authorList>
            <consortium name="International Durum Wheat Genome Sequencing Consortium (IDWGSC)"/>
            <person name="Milanesi L."/>
        </authorList>
    </citation>
    <scope>NUCLEOTIDE SEQUENCE [LARGE SCALE GENOMIC DNA]</scope>
    <source>
        <strain evidence="9">cv. Svevo</strain>
    </source>
</reference>
<feature type="transmembrane region" description="Helical" evidence="6">
    <location>
        <begin position="144"/>
        <end position="164"/>
    </location>
</feature>
<dbReference type="Proteomes" id="UP000324705">
    <property type="component" value="Chromosome 5B"/>
</dbReference>
<evidence type="ECO:0000256" key="2">
    <source>
        <dbReference type="ARBA" id="ARBA00007635"/>
    </source>
</evidence>
<dbReference type="InterPro" id="IPR030184">
    <property type="entry name" value="WAT1-related"/>
</dbReference>
<keyword evidence="9" id="KW-1185">Reference proteome</keyword>
<accession>A0A9R1ALW1</accession>
<dbReference type="Pfam" id="PF00892">
    <property type="entry name" value="EamA"/>
    <property type="match status" value="1"/>
</dbReference>
<organism evidence="8 9">
    <name type="scientific">Triticum turgidum subsp. durum</name>
    <name type="common">Durum wheat</name>
    <name type="synonym">Triticum durum</name>
    <dbReference type="NCBI Taxonomy" id="4567"/>
    <lineage>
        <taxon>Eukaryota</taxon>
        <taxon>Viridiplantae</taxon>
        <taxon>Streptophyta</taxon>
        <taxon>Embryophyta</taxon>
        <taxon>Tracheophyta</taxon>
        <taxon>Spermatophyta</taxon>
        <taxon>Magnoliopsida</taxon>
        <taxon>Liliopsida</taxon>
        <taxon>Poales</taxon>
        <taxon>Poaceae</taxon>
        <taxon>BOP clade</taxon>
        <taxon>Pooideae</taxon>
        <taxon>Triticodae</taxon>
        <taxon>Triticeae</taxon>
        <taxon>Triticinae</taxon>
        <taxon>Triticum</taxon>
    </lineage>
</organism>
<feature type="transmembrane region" description="Helical" evidence="6">
    <location>
        <begin position="106"/>
        <end position="124"/>
    </location>
</feature>
<evidence type="ECO:0000256" key="3">
    <source>
        <dbReference type="ARBA" id="ARBA00022692"/>
    </source>
</evidence>
<feature type="domain" description="EamA" evidence="7">
    <location>
        <begin position="43"/>
        <end position="154"/>
    </location>
</feature>
<dbReference type="Gramene" id="TRITD5Bv1G131270.1">
    <property type="protein sequence ID" value="TRITD5Bv1G131270.1"/>
    <property type="gene ID" value="TRITD5Bv1G131270"/>
</dbReference>
<dbReference type="AlphaFoldDB" id="A0A9R1ALW1"/>
<evidence type="ECO:0000313" key="8">
    <source>
        <dbReference type="EMBL" id="VAI32654.1"/>
    </source>
</evidence>
<evidence type="ECO:0000256" key="4">
    <source>
        <dbReference type="ARBA" id="ARBA00022989"/>
    </source>
</evidence>
<comment type="caution">
    <text evidence="6">Lacks conserved residue(s) required for the propagation of feature annotation.</text>
</comment>
<dbReference type="GO" id="GO:0022857">
    <property type="term" value="F:transmembrane transporter activity"/>
    <property type="evidence" value="ECO:0007669"/>
    <property type="project" value="InterPro"/>
</dbReference>
<evidence type="ECO:0000259" key="7">
    <source>
        <dbReference type="Pfam" id="PF00892"/>
    </source>
</evidence>
<dbReference type="InterPro" id="IPR000620">
    <property type="entry name" value="EamA_dom"/>
</dbReference>
<proteinExistence type="inferred from homology"/>
<keyword evidence="5 6" id="KW-0472">Membrane</keyword>
<keyword evidence="4 6" id="KW-1133">Transmembrane helix</keyword>